<evidence type="ECO:0008006" key="4">
    <source>
        <dbReference type="Google" id="ProtNLM"/>
    </source>
</evidence>
<dbReference type="AlphaFoldDB" id="A0A1E3Q831"/>
<sequence length="487" mass="54368">MRPSTICSTPRSLTKAQKTVLLAILRNPAVTPALRAFLLSFAAVVGPRILNITALALRRRDRVRKYLSGVKHILLSALALNELPIFWAALLASSISFSRITEIIVFKLSKSERYSRLSAFIATMLASGCTLRWHQRLLKRDATKYISLPAEEQVKKRQEHGRTIDNTLFTVTSAIDYLYRRAGVAAQYKSLHGISPPDYRTTDIYGFVASATVVMYAWFYHPTRLPKSYNHWITKFAEMDTNLLTALRLVKSGDFIYGKDTGCAHVLAPSCDKLGLPTEYGDPAVTVPIPCSIVHANKAENCEVHAALRFLRAFTSALAIYIPLNMVFLFRARRRVKLQHLTDALFGACRSASFLGMFVALAWYSVCFTRTRAGPYLFPTVKRLRWDDTVGPALGSFMCGWSVLLENPRRRGELALFVAPRALGAFLPEDFDKFHEYAECAAFSIAYAVLFSAAMNARKAWPPGLPNKDVRLRGVVGNALMAVLSKS</sequence>
<keyword evidence="1" id="KW-0472">Membrane</keyword>
<feature type="transmembrane region" description="Helical" evidence="1">
    <location>
        <begin position="204"/>
        <end position="221"/>
    </location>
</feature>
<feature type="transmembrane region" description="Helical" evidence="1">
    <location>
        <begin position="36"/>
        <end position="57"/>
    </location>
</feature>
<evidence type="ECO:0000313" key="2">
    <source>
        <dbReference type="EMBL" id="ODQ73738.1"/>
    </source>
</evidence>
<keyword evidence="1" id="KW-1133">Transmembrane helix</keyword>
<gene>
    <name evidence="2" type="ORF">LIPSTDRAFT_70765</name>
</gene>
<dbReference type="InterPro" id="IPR026749">
    <property type="entry name" value="Tmem135"/>
</dbReference>
<keyword evidence="3" id="KW-1185">Reference proteome</keyword>
<organism evidence="2 3">
    <name type="scientific">Lipomyces starkeyi NRRL Y-11557</name>
    <dbReference type="NCBI Taxonomy" id="675824"/>
    <lineage>
        <taxon>Eukaryota</taxon>
        <taxon>Fungi</taxon>
        <taxon>Dikarya</taxon>
        <taxon>Ascomycota</taxon>
        <taxon>Saccharomycotina</taxon>
        <taxon>Lipomycetes</taxon>
        <taxon>Lipomycetales</taxon>
        <taxon>Lipomycetaceae</taxon>
        <taxon>Lipomyces</taxon>
    </lineage>
</organism>
<dbReference type="Proteomes" id="UP000094385">
    <property type="component" value="Unassembled WGS sequence"/>
</dbReference>
<accession>A0A1E3Q831</accession>
<reference evidence="2 3" key="1">
    <citation type="journal article" date="2016" name="Proc. Natl. Acad. Sci. U.S.A.">
        <title>Comparative genomics of biotechnologically important yeasts.</title>
        <authorList>
            <person name="Riley R."/>
            <person name="Haridas S."/>
            <person name="Wolfe K.H."/>
            <person name="Lopes M.R."/>
            <person name="Hittinger C.T."/>
            <person name="Goeker M."/>
            <person name="Salamov A.A."/>
            <person name="Wisecaver J.H."/>
            <person name="Long T.M."/>
            <person name="Calvey C.H."/>
            <person name="Aerts A.L."/>
            <person name="Barry K.W."/>
            <person name="Choi C."/>
            <person name="Clum A."/>
            <person name="Coughlan A.Y."/>
            <person name="Deshpande S."/>
            <person name="Douglass A.P."/>
            <person name="Hanson S.J."/>
            <person name="Klenk H.-P."/>
            <person name="LaButti K.M."/>
            <person name="Lapidus A."/>
            <person name="Lindquist E.A."/>
            <person name="Lipzen A.M."/>
            <person name="Meier-Kolthoff J.P."/>
            <person name="Ohm R.A."/>
            <person name="Otillar R.P."/>
            <person name="Pangilinan J.L."/>
            <person name="Peng Y."/>
            <person name="Rokas A."/>
            <person name="Rosa C.A."/>
            <person name="Scheuner C."/>
            <person name="Sibirny A.A."/>
            <person name="Slot J.C."/>
            <person name="Stielow J.B."/>
            <person name="Sun H."/>
            <person name="Kurtzman C.P."/>
            <person name="Blackwell M."/>
            <person name="Grigoriev I.V."/>
            <person name="Jeffries T.W."/>
        </authorList>
    </citation>
    <scope>NUCLEOTIDE SEQUENCE [LARGE SCALE GENOMIC DNA]</scope>
    <source>
        <strain evidence="2 3">NRRL Y-11557</strain>
    </source>
</reference>
<dbReference type="PANTHER" id="PTHR12459">
    <property type="entry name" value="TRANSMEMBRANE PROTEIN 135-RELATED"/>
    <property type="match status" value="1"/>
</dbReference>
<feature type="transmembrane region" description="Helical" evidence="1">
    <location>
        <begin position="117"/>
        <end position="134"/>
    </location>
</feature>
<protein>
    <recommendedName>
        <fullName evidence="4">Transmembrane protein 135 N-terminal domain-containing protein</fullName>
    </recommendedName>
</protein>
<feature type="transmembrane region" description="Helical" evidence="1">
    <location>
        <begin position="344"/>
        <end position="366"/>
    </location>
</feature>
<feature type="transmembrane region" description="Helical" evidence="1">
    <location>
        <begin position="313"/>
        <end position="332"/>
    </location>
</feature>
<keyword evidence="1" id="KW-0812">Transmembrane</keyword>
<dbReference type="PANTHER" id="PTHR12459:SF15">
    <property type="entry name" value="TRANSMEMBRANE PROTEIN 135"/>
    <property type="match status" value="1"/>
</dbReference>
<proteinExistence type="predicted"/>
<dbReference type="OrthoDB" id="4021778at2759"/>
<dbReference type="EMBL" id="KV454293">
    <property type="protein sequence ID" value="ODQ73738.1"/>
    <property type="molecule type" value="Genomic_DNA"/>
</dbReference>
<evidence type="ECO:0000313" key="3">
    <source>
        <dbReference type="Proteomes" id="UP000094385"/>
    </source>
</evidence>
<evidence type="ECO:0000256" key="1">
    <source>
        <dbReference type="SAM" id="Phobius"/>
    </source>
</evidence>
<name>A0A1E3Q831_LIPST</name>
<feature type="transmembrane region" description="Helical" evidence="1">
    <location>
        <begin position="78"/>
        <end position="97"/>
    </location>
</feature>